<dbReference type="PROSITE" id="PS51044">
    <property type="entry name" value="ZF_SP_RING"/>
    <property type="match status" value="1"/>
</dbReference>
<evidence type="ECO:0000256" key="1">
    <source>
        <dbReference type="ARBA" id="ARBA00022723"/>
    </source>
</evidence>
<keyword evidence="3" id="KW-0862">Zinc</keyword>
<proteinExistence type="predicted"/>
<dbReference type="EMBL" id="HBGA01090692">
    <property type="protein sequence ID" value="CAD9022806.1"/>
    <property type="molecule type" value="Transcribed_RNA"/>
</dbReference>
<feature type="compositionally biased region" description="Acidic residues" evidence="5">
    <location>
        <begin position="602"/>
        <end position="614"/>
    </location>
</feature>
<dbReference type="InterPro" id="IPR036361">
    <property type="entry name" value="SAP_dom_sf"/>
</dbReference>
<sequence length="614" mass="67335">MASQPDLWDEEFWNDVYSRVHPRETLEDFKRHLANGELWSLKVQQLKEILKCCKDHNKRIGAVLSGNKADLIDRIKGIFNRNGTSFCVPLRINPRPPLRHQPYAEHPAAPRSMRASPIKPEVTDYSMTVNVPTSGRPLKPDEATAWNQIQQDLTLNGYQNPFNPAIKCIDLFSISQNCTCTFQLDPEDHNRIVRREGGLRVHLVPLQHNLRPDGWLQPNMLVYINERYIEQLPKNWRKKNASINVYQTVIPMDITTYFTRDRSQCTVRLGFPDKSQIFRGLMAVFLVGSRNVKDLVEDVKQRSVSLQSQPSASQDDDDVETGVESVSLNCPIALCRIRVPAKGIRCIHRTVFDLEFYMEMSKKDNIWNCPVCGAQCSYSHLVVDPLISQVLQAVTDPLITLVCVKPDNSWDVTPPLPSGTSNGRCSPTAGSSVPSGGRASARPPPAKIDLDSDTDDEGQGDAGVGATGASGAGLSSAASSSTSHPNGYQPPSGYLSPAAGAGHSHIPGFAHPYSTSSQGLTPLSSTNGHPYRPQSTPSTSYTMHASHHTFQHTSQPAAPAFPSYSAPPANGFVQQYAQRMTIAASAPPAPPPPPPNWHAGDEADDAIVIDSDDD</sequence>
<protein>
    <recommendedName>
        <fullName evidence="6">SP-RING-type domain-containing protein</fullName>
    </recommendedName>
</protein>
<dbReference type="InterPro" id="IPR004181">
    <property type="entry name" value="Znf_MIZ"/>
</dbReference>
<keyword evidence="2 4" id="KW-0863">Zinc-finger</keyword>
<dbReference type="Gene3D" id="1.10.720.30">
    <property type="entry name" value="SAP domain"/>
    <property type="match status" value="1"/>
</dbReference>
<feature type="compositionally biased region" description="Pro residues" evidence="5">
    <location>
        <begin position="587"/>
        <end position="596"/>
    </location>
</feature>
<dbReference type="PANTHER" id="PTHR10782:SF4">
    <property type="entry name" value="TONALLI, ISOFORM E"/>
    <property type="match status" value="1"/>
</dbReference>
<evidence type="ECO:0000256" key="3">
    <source>
        <dbReference type="ARBA" id="ARBA00022833"/>
    </source>
</evidence>
<feature type="compositionally biased region" description="Polar residues" evidence="5">
    <location>
        <begin position="513"/>
        <end position="543"/>
    </location>
</feature>
<feature type="domain" description="SP-RING-type" evidence="6">
    <location>
        <begin position="315"/>
        <end position="396"/>
    </location>
</feature>
<dbReference type="GO" id="GO:0016925">
    <property type="term" value="P:protein sumoylation"/>
    <property type="evidence" value="ECO:0007669"/>
    <property type="project" value="TreeGrafter"/>
</dbReference>
<keyword evidence="1" id="KW-0479">Metal-binding</keyword>
<gene>
    <name evidence="7" type="ORF">EGYM00392_LOCUS33928</name>
</gene>
<accession>A0A7S1IUG6</accession>
<evidence type="ECO:0000259" key="6">
    <source>
        <dbReference type="PROSITE" id="PS51044"/>
    </source>
</evidence>
<feature type="region of interest" description="Disordered" evidence="5">
    <location>
        <begin position="413"/>
        <end position="558"/>
    </location>
</feature>
<dbReference type="SUPFAM" id="SSF68906">
    <property type="entry name" value="SAP domain"/>
    <property type="match status" value="1"/>
</dbReference>
<dbReference type="Pfam" id="PF02891">
    <property type="entry name" value="zf-MIZ"/>
    <property type="match status" value="1"/>
</dbReference>
<dbReference type="Gene3D" id="3.30.40.10">
    <property type="entry name" value="Zinc/RING finger domain, C3HC4 (zinc finger)"/>
    <property type="match status" value="1"/>
</dbReference>
<evidence type="ECO:0000256" key="5">
    <source>
        <dbReference type="SAM" id="MobiDB-lite"/>
    </source>
</evidence>
<feature type="compositionally biased region" description="Gly residues" evidence="5">
    <location>
        <begin position="460"/>
        <end position="471"/>
    </location>
</feature>
<dbReference type="GO" id="GO:0008270">
    <property type="term" value="F:zinc ion binding"/>
    <property type="evidence" value="ECO:0007669"/>
    <property type="project" value="UniProtKB-KW"/>
</dbReference>
<dbReference type="InterPro" id="IPR013083">
    <property type="entry name" value="Znf_RING/FYVE/PHD"/>
</dbReference>
<organism evidence="7">
    <name type="scientific">Eutreptiella gymnastica</name>
    <dbReference type="NCBI Taxonomy" id="73025"/>
    <lineage>
        <taxon>Eukaryota</taxon>
        <taxon>Discoba</taxon>
        <taxon>Euglenozoa</taxon>
        <taxon>Euglenida</taxon>
        <taxon>Spirocuta</taxon>
        <taxon>Euglenophyceae</taxon>
        <taxon>Eutreptiales</taxon>
        <taxon>Eutreptiaceae</taxon>
        <taxon>Eutreptiella</taxon>
    </lineage>
</organism>
<evidence type="ECO:0000313" key="7">
    <source>
        <dbReference type="EMBL" id="CAD9022806.1"/>
    </source>
</evidence>
<reference evidence="7" key="1">
    <citation type="submission" date="2021-01" db="EMBL/GenBank/DDBJ databases">
        <authorList>
            <person name="Corre E."/>
            <person name="Pelletier E."/>
            <person name="Niang G."/>
            <person name="Scheremetjew M."/>
            <person name="Finn R."/>
            <person name="Kale V."/>
            <person name="Holt S."/>
            <person name="Cochrane G."/>
            <person name="Meng A."/>
            <person name="Brown T."/>
            <person name="Cohen L."/>
        </authorList>
    </citation>
    <scope>NUCLEOTIDE SEQUENCE</scope>
    <source>
        <strain evidence="7">NIES-381</strain>
    </source>
</reference>
<dbReference type="PANTHER" id="PTHR10782">
    <property type="entry name" value="ZINC FINGER MIZ DOMAIN-CONTAINING PROTEIN"/>
    <property type="match status" value="1"/>
</dbReference>
<feature type="compositionally biased region" description="Low complexity" evidence="5">
    <location>
        <begin position="472"/>
        <end position="481"/>
    </location>
</feature>
<dbReference type="GO" id="GO:0061665">
    <property type="term" value="F:SUMO ligase activity"/>
    <property type="evidence" value="ECO:0007669"/>
    <property type="project" value="TreeGrafter"/>
</dbReference>
<dbReference type="CDD" id="cd16650">
    <property type="entry name" value="SP-RING_PIAS-like"/>
    <property type="match status" value="1"/>
</dbReference>
<evidence type="ECO:0000256" key="4">
    <source>
        <dbReference type="PROSITE-ProRule" id="PRU00452"/>
    </source>
</evidence>
<evidence type="ECO:0000256" key="2">
    <source>
        <dbReference type="ARBA" id="ARBA00022771"/>
    </source>
</evidence>
<feature type="region of interest" description="Disordered" evidence="5">
    <location>
        <begin position="583"/>
        <end position="614"/>
    </location>
</feature>
<dbReference type="GO" id="GO:0000785">
    <property type="term" value="C:chromatin"/>
    <property type="evidence" value="ECO:0007669"/>
    <property type="project" value="TreeGrafter"/>
</dbReference>
<dbReference type="AlphaFoldDB" id="A0A7S1IUG6"/>
<name>A0A7S1IUG6_9EUGL</name>
<feature type="compositionally biased region" description="Polar residues" evidence="5">
    <location>
        <begin position="418"/>
        <end position="434"/>
    </location>
</feature>